<evidence type="ECO:0000313" key="4">
    <source>
        <dbReference type="Proteomes" id="UP001500503"/>
    </source>
</evidence>
<evidence type="ECO:0000256" key="1">
    <source>
        <dbReference type="ARBA" id="ARBA00022801"/>
    </source>
</evidence>
<evidence type="ECO:0000259" key="2">
    <source>
        <dbReference type="Pfam" id="PF00561"/>
    </source>
</evidence>
<dbReference type="GO" id="GO:0016787">
    <property type="term" value="F:hydrolase activity"/>
    <property type="evidence" value="ECO:0007669"/>
    <property type="project" value="UniProtKB-KW"/>
</dbReference>
<dbReference type="InterPro" id="IPR000073">
    <property type="entry name" value="AB_hydrolase_1"/>
</dbReference>
<evidence type="ECO:0000313" key="3">
    <source>
        <dbReference type="EMBL" id="GAA4512654.1"/>
    </source>
</evidence>
<reference evidence="4" key="1">
    <citation type="journal article" date="2019" name="Int. J. Syst. Evol. Microbiol.">
        <title>The Global Catalogue of Microorganisms (GCM) 10K type strain sequencing project: providing services to taxonomists for standard genome sequencing and annotation.</title>
        <authorList>
            <consortium name="The Broad Institute Genomics Platform"/>
            <consortium name="The Broad Institute Genome Sequencing Center for Infectious Disease"/>
            <person name="Wu L."/>
            <person name="Ma J."/>
        </authorList>
    </citation>
    <scope>NUCLEOTIDE SEQUENCE [LARGE SCALE GENOMIC DNA]</scope>
    <source>
        <strain evidence="4">JCM 17933</strain>
    </source>
</reference>
<dbReference type="InterPro" id="IPR050266">
    <property type="entry name" value="AB_hydrolase_sf"/>
</dbReference>
<comment type="caution">
    <text evidence="3">The sequence shown here is derived from an EMBL/GenBank/DDBJ whole genome shotgun (WGS) entry which is preliminary data.</text>
</comment>
<dbReference type="EMBL" id="BAABHF010000046">
    <property type="protein sequence ID" value="GAA4512654.1"/>
    <property type="molecule type" value="Genomic_DNA"/>
</dbReference>
<gene>
    <name evidence="3" type="ORF">GCM10023191_078710</name>
</gene>
<dbReference type="PANTHER" id="PTHR43798">
    <property type="entry name" value="MONOACYLGLYCEROL LIPASE"/>
    <property type="match status" value="1"/>
</dbReference>
<dbReference type="PANTHER" id="PTHR43798:SF31">
    <property type="entry name" value="AB HYDROLASE SUPERFAMILY PROTEIN YCLE"/>
    <property type="match status" value="1"/>
</dbReference>
<dbReference type="RefSeq" id="WP_345472726.1">
    <property type="nucleotide sequence ID" value="NZ_BAABHF010000046.1"/>
</dbReference>
<protein>
    <submittedName>
        <fullName evidence="3">Alpha/beta hydrolase</fullName>
    </submittedName>
</protein>
<organism evidence="3 4">
    <name type="scientific">Actinoallomurus oryzae</name>
    <dbReference type="NCBI Taxonomy" id="502180"/>
    <lineage>
        <taxon>Bacteria</taxon>
        <taxon>Bacillati</taxon>
        <taxon>Actinomycetota</taxon>
        <taxon>Actinomycetes</taxon>
        <taxon>Streptosporangiales</taxon>
        <taxon>Thermomonosporaceae</taxon>
        <taxon>Actinoallomurus</taxon>
    </lineage>
</organism>
<dbReference type="PRINTS" id="PR00111">
    <property type="entry name" value="ABHYDROLASE"/>
</dbReference>
<dbReference type="Proteomes" id="UP001500503">
    <property type="component" value="Unassembled WGS sequence"/>
</dbReference>
<dbReference type="Pfam" id="PF00561">
    <property type="entry name" value="Abhydrolase_1"/>
    <property type="match status" value="1"/>
</dbReference>
<sequence>MVFVSGWVLNADMWEYQVPFFVDRGFRCVLLDRRGHGRSDRPSSGYDVNTRADDLAALIEHLDLRNAILVTHSAGGGEAARYLSRHGEERVSGVVFLGATLPYLRLAEDNPEGIPEAINEATLAQFRKDRPKWFADRAHGYFATHLGNDVSPALIEHEMQRCMSASPFATAEVWKSTFHTDFRADLRRLTVPTLIVHGVADQSALIDVTGRRTRELVPHAVYREYPTAGHGLYVTHAEQLNAEILEFVKS</sequence>
<keyword evidence="4" id="KW-1185">Reference proteome</keyword>
<dbReference type="InterPro" id="IPR029058">
    <property type="entry name" value="AB_hydrolase_fold"/>
</dbReference>
<name>A0ABP8QXK4_9ACTN</name>
<keyword evidence="1 3" id="KW-0378">Hydrolase</keyword>
<feature type="domain" description="AB hydrolase-1" evidence="2">
    <location>
        <begin position="1"/>
        <end position="236"/>
    </location>
</feature>
<dbReference type="SUPFAM" id="SSF53474">
    <property type="entry name" value="alpha/beta-Hydrolases"/>
    <property type="match status" value="1"/>
</dbReference>
<dbReference type="Gene3D" id="3.40.50.1820">
    <property type="entry name" value="alpha/beta hydrolase"/>
    <property type="match status" value="1"/>
</dbReference>
<proteinExistence type="predicted"/>
<accession>A0ABP8QXK4</accession>